<reference evidence="2" key="1">
    <citation type="journal article" date="2023" name="GigaByte">
        <title>Genome assembly of the bearded iris, Iris pallida Lam.</title>
        <authorList>
            <person name="Bruccoleri R.E."/>
            <person name="Oakeley E.J."/>
            <person name="Faust A.M.E."/>
            <person name="Altorfer M."/>
            <person name="Dessus-Babus S."/>
            <person name="Burckhardt D."/>
            <person name="Oertli M."/>
            <person name="Naumann U."/>
            <person name="Petersen F."/>
            <person name="Wong J."/>
        </authorList>
    </citation>
    <scope>NUCLEOTIDE SEQUENCE</scope>
    <source>
        <strain evidence="2">GSM-AAB239-AS_SAM_17_03QT</strain>
    </source>
</reference>
<evidence type="ECO:0000313" key="2">
    <source>
        <dbReference type="EMBL" id="KAJ6837461.1"/>
    </source>
</evidence>
<name>A0AAX6HA71_IRIPA</name>
<dbReference type="AlphaFoldDB" id="A0AAX6HA71"/>
<dbReference type="Pfam" id="PF01803">
    <property type="entry name" value="LIM_bind"/>
    <property type="match status" value="1"/>
</dbReference>
<feature type="region of interest" description="Disordered" evidence="1">
    <location>
        <begin position="724"/>
        <end position="790"/>
    </location>
</feature>
<feature type="compositionally biased region" description="Polar residues" evidence="1">
    <location>
        <begin position="660"/>
        <end position="676"/>
    </location>
</feature>
<keyword evidence="3" id="KW-1185">Reference proteome</keyword>
<feature type="compositionally biased region" description="Low complexity" evidence="1">
    <location>
        <begin position="746"/>
        <end position="759"/>
    </location>
</feature>
<feature type="region of interest" description="Disordered" evidence="1">
    <location>
        <begin position="608"/>
        <end position="693"/>
    </location>
</feature>
<dbReference type="PANTHER" id="PTHR10378">
    <property type="entry name" value="LIM DOMAIN-BINDING PROTEIN"/>
    <property type="match status" value="1"/>
</dbReference>
<dbReference type="InterPro" id="IPR029005">
    <property type="entry name" value="LIM-bd/SEUSS"/>
</dbReference>
<feature type="compositionally biased region" description="Pro residues" evidence="1">
    <location>
        <begin position="631"/>
        <end position="648"/>
    </location>
</feature>
<comment type="caution">
    <text evidence="2">The sequence shown here is derived from an EMBL/GenBank/DDBJ whole genome shotgun (WGS) entry which is preliminary data.</text>
</comment>
<feature type="compositionally biased region" description="Gly residues" evidence="1">
    <location>
        <begin position="724"/>
        <end position="745"/>
    </location>
</feature>
<dbReference type="EMBL" id="JANAVB010011397">
    <property type="protein sequence ID" value="KAJ6837461.1"/>
    <property type="molecule type" value="Genomic_DNA"/>
</dbReference>
<sequence length="790" mass="86929">MVPSGPPAPAGGAQSVANSLLRSNSGLMAGGQSNSIPSPQPFSSLASPQTQLNNANMPNVSSFINQSVGNIMNLQQLQQFRSPEADPHAFATSMSRLVTEPSRPQQNFLHQHSIPQQQQQQQQLRGGLGNVGVLGPGGNQNGLTQQQLQSLQGLGLVKMSPQQLQAMRSLGPLKMEHQHSDPLMLLRQQQLLQMARQSPNAAVQLNLLQQHQRFLQQQQQHQQQHQHLIKGLPLRNQLQQQQQQLQQNLALRSQMKPNNYEPGTCARRLTQYMYHQQHRPQDNSIEFWKKFVSEYFSPNAKKTWCVSLYGGRQMTGVFPQDVWHCEICNLRPGRSFATTADFLPRLYQITFANGTLEELLYVNLPHESHTALGQIVLDYPKAIEESVFEQLRVVHEGHLRIVFNPDLKISSWEFCARRHEVLIPRRSIVPQLSQLGVVVQKYQNATQSTPSGLSYQDLQNSCSSFVASARQLAKALEVPQLNELGYTKGFIRWLQIAEVVTSMKDLIDYSTETETGPMDSLIKFPRRISSSAGLPQQQAEQSEQQHQTMPQNSNFNDQSSVQATIMQLPSCTNGIGNMDNSINGRPLNSQSATATAGLLLHQNSVNSRQENQLGSGNRNTFQMPSTSSSSPLPPSQPNPSAPFSPPTPTTSNYNTIPTSQNTTTHLNAINPPANTSAMQQQQAPQPQEDANDAQGSIDQFIQDLMMLSPVNGVSSLGNDEVKGTNGGGMTRNSAGGGSIGYGSGGMSNSAMNQQQQQQQPLEMGSRLTGGGLGSVNSLSNLHYDWKPPSP</sequence>
<protein>
    <submittedName>
        <fullName evidence="2">Transcriptional corepressor SEUSS-like</fullName>
    </submittedName>
</protein>
<feature type="compositionally biased region" description="Low complexity" evidence="1">
    <location>
        <begin position="677"/>
        <end position="693"/>
    </location>
</feature>
<reference evidence="2" key="2">
    <citation type="submission" date="2023-04" db="EMBL/GenBank/DDBJ databases">
        <authorList>
            <person name="Bruccoleri R.E."/>
            <person name="Oakeley E.J."/>
            <person name="Faust A.-M."/>
            <person name="Dessus-Babus S."/>
            <person name="Altorfer M."/>
            <person name="Burckhardt D."/>
            <person name="Oertli M."/>
            <person name="Naumann U."/>
            <person name="Petersen F."/>
            <person name="Wong J."/>
        </authorList>
    </citation>
    <scope>NUCLEOTIDE SEQUENCE</scope>
    <source>
        <strain evidence="2">GSM-AAB239-AS_SAM_17_03QT</strain>
        <tissue evidence="2">Leaf</tissue>
    </source>
</reference>
<feature type="region of interest" description="Disordered" evidence="1">
    <location>
        <begin position="530"/>
        <end position="556"/>
    </location>
</feature>
<dbReference type="Proteomes" id="UP001140949">
    <property type="component" value="Unassembled WGS sequence"/>
</dbReference>
<evidence type="ECO:0000313" key="3">
    <source>
        <dbReference type="Proteomes" id="UP001140949"/>
    </source>
</evidence>
<gene>
    <name evidence="2" type="ORF">M6B38_120950</name>
</gene>
<feature type="compositionally biased region" description="Low complexity" evidence="1">
    <location>
        <begin position="649"/>
        <end position="659"/>
    </location>
</feature>
<feature type="compositionally biased region" description="Polar residues" evidence="1">
    <location>
        <begin position="608"/>
        <end position="623"/>
    </location>
</feature>
<feature type="compositionally biased region" description="Low complexity" evidence="1">
    <location>
        <begin position="536"/>
        <end position="547"/>
    </location>
</feature>
<proteinExistence type="predicted"/>
<feature type="region of interest" description="Disordered" evidence="1">
    <location>
        <begin position="24"/>
        <end position="57"/>
    </location>
</feature>
<accession>A0AAX6HA71</accession>
<organism evidence="2 3">
    <name type="scientific">Iris pallida</name>
    <name type="common">Sweet iris</name>
    <dbReference type="NCBI Taxonomy" id="29817"/>
    <lineage>
        <taxon>Eukaryota</taxon>
        <taxon>Viridiplantae</taxon>
        <taxon>Streptophyta</taxon>
        <taxon>Embryophyta</taxon>
        <taxon>Tracheophyta</taxon>
        <taxon>Spermatophyta</taxon>
        <taxon>Magnoliopsida</taxon>
        <taxon>Liliopsida</taxon>
        <taxon>Asparagales</taxon>
        <taxon>Iridaceae</taxon>
        <taxon>Iridoideae</taxon>
        <taxon>Irideae</taxon>
        <taxon>Iris</taxon>
    </lineage>
</organism>
<evidence type="ECO:0000256" key="1">
    <source>
        <dbReference type="SAM" id="MobiDB-lite"/>
    </source>
</evidence>